<proteinExistence type="predicted"/>
<sequence length="973" mass="99029">MERRSGRTQRLIATSAAVFTLAVAAVGSIGLFSLAGDAERVRADALAAAEPLARELGEVLDRLAAELAADTPDWAIGFRTDELGTLIEPAVGGAPRRSSAGELVAGITREVDALDRAGDAEAGDRRLADVAAREDRPELAAWALSWLAARTDDPELARARRERLIREFPDVRDGRGLRLAYAARADLVFGDGVGGGARAGGTGAVRSAVEDDGGRPERASFDEPRSEAEIEPAPERSTPVERATTNDSPYAGTRLDADAAGDPRPDLAAGADRIAALFELYTDLLADRRSLDDGATTYLAERVAERILVLDPKRAAQVAIARATADRPLELFADWSLGASDWIARGAPNGAVLLAGAASPRGPRVLTARPDGSGGYVGAAVELEVVANLALERAGAAQWRELGFEARVLEGPARDYGIDAGPAFARGEVVSGASVGAEAVLADPTREEGPNGRLPGGAPAQDDGSNAAAAQRFESSGDVSNRDASTGGAANGRATSAGSTGGNASNGSASSAAASGRDASTAGAANGRATSAGSTGGSASNGSASSGAATSRDASTGGAANGRATSAGSTGGSASNGSASSGAATSRDASTGGAANGRATSAGSTGGSASNGSASSGAATSRDASRLEASNGDSKPSGSSLGAASSFDARGGAASNRAATSSSDRSAPVATARPGAPFETLRPSVRALDFEERVRAEERRFAFALAGFVVALALAGAAGFTVVRTARLEGRRAREREDFVAAVTHELKTPVASIRLMAELLERGDAPPERARDFARRTVLESERLERLVDSVLRFAGTTRGGRLANLAAVDLGDALETARASVRPLADERGFELRIDAALPRLFVRAERDALVGAIGELLDNATKYGAPAAGVDVAASVRGERVRLEVSDRGPGVPEAERERVFEPFRRLGDELTRERRGIGLGLALVRATAESFGGAAGYRARAGGGACLWIELERADAPGDAAAGGAARDL</sequence>
<evidence type="ECO:0000256" key="3">
    <source>
        <dbReference type="ARBA" id="ARBA00022553"/>
    </source>
</evidence>
<feature type="compositionally biased region" description="Basic and acidic residues" evidence="7">
    <location>
        <begin position="255"/>
        <end position="264"/>
    </location>
</feature>
<keyword evidence="8" id="KW-0812">Transmembrane</keyword>
<organism evidence="10 11">
    <name type="scientific">Rohdeia mirabilis</name>
    <dbReference type="NCBI Taxonomy" id="2528008"/>
    <lineage>
        <taxon>Bacteria</taxon>
        <taxon>Pseudomonadati</taxon>
        <taxon>Planctomycetota</taxon>
        <taxon>Planctomycetia</taxon>
        <taxon>Planctomycetia incertae sedis</taxon>
        <taxon>Rohdeia</taxon>
    </lineage>
</organism>
<dbReference type="RefSeq" id="WP_145190562.1">
    <property type="nucleotide sequence ID" value="NZ_CP036290.1"/>
</dbReference>
<dbReference type="InterPro" id="IPR036097">
    <property type="entry name" value="HisK_dim/P_sf"/>
</dbReference>
<keyword evidence="8" id="KW-1133">Transmembrane helix</keyword>
<dbReference type="OrthoDB" id="9804645at2"/>
<feature type="compositionally biased region" description="Basic and acidic residues" evidence="7">
    <location>
        <begin position="208"/>
        <end position="228"/>
    </location>
</feature>
<feature type="domain" description="Histidine kinase" evidence="9">
    <location>
        <begin position="742"/>
        <end position="959"/>
    </location>
</feature>
<keyword evidence="11" id="KW-1185">Reference proteome</keyword>
<dbReference type="EMBL" id="CP036290">
    <property type="protein sequence ID" value="QDU86046.1"/>
    <property type="molecule type" value="Genomic_DNA"/>
</dbReference>
<dbReference type="InterPro" id="IPR036890">
    <property type="entry name" value="HATPase_C_sf"/>
</dbReference>
<feature type="compositionally biased region" description="Polar residues" evidence="7">
    <location>
        <begin position="473"/>
        <end position="483"/>
    </location>
</feature>
<dbReference type="PANTHER" id="PTHR43711:SF1">
    <property type="entry name" value="HISTIDINE KINASE 1"/>
    <property type="match status" value="1"/>
</dbReference>
<reference evidence="10 11" key="1">
    <citation type="submission" date="2019-02" db="EMBL/GenBank/DDBJ databases">
        <title>Deep-cultivation of Planctomycetes and their phenomic and genomic characterization uncovers novel biology.</title>
        <authorList>
            <person name="Wiegand S."/>
            <person name="Jogler M."/>
            <person name="Boedeker C."/>
            <person name="Pinto D."/>
            <person name="Vollmers J."/>
            <person name="Rivas-Marin E."/>
            <person name="Kohn T."/>
            <person name="Peeters S.H."/>
            <person name="Heuer A."/>
            <person name="Rast P."/>
            <person name="Oberbeckmann S."/>
            <person name="Bunk B."/>
            <person name="Jeske O."/>
            <person name="Meyerdierks A."/>
            <person name="Storesund J.E."/>
            <person name="Kallscheuer N."/>
            <person name="Luecker S."/>
            <person name="Lage O.M."/>
            <person name="Pohl T."/>
            <person name="Merkel B.J."/>
            <person name="Hornburger P."/>
            <person name="Mueller R.-W."/>
            <person name="Bruemmer F."/>
            <person name="Labrenz M."/>
            <person name="Spormann A.M."/>
            <person name="Op den Camp H."/>
            <person name="Overmann J."/>
            <person name="Amann R."/>
            <person name="Jetten M.S.M."/>
            <person name="Mascher T."/>
            <person name="Medema M.H."/>
            <person name="Devos D.P."/>
            <person name="Kaster A.-K."/>
            <person name="Ovreas L."/>
            <person name="Rohde M."/>
            <person name="Galperin M.Y."/>
            <person name="Jogler C."/>
        </authorList>
    </citation>
    <scope>NUCLEOTIDE SEQUENCE [LARGE SCALE GENOMIC DNA]</scope>
    <source>
        <strain evidence="10 11">Pla163</strain>
    </source>
</reference>
<accession>A0A518D3J3</accession>
<dbReference type="CDD" id="cd00082">
    <property type="entry name" value="HisKA"/>
    <property type="match status" value="1"/>
</dbReference>
<dbReference type="GO" id="GO:0000155">
    <property type="term" value="F:phosphorelay sensor kinase activity"/>
    <property type="evidence" value="ECO:0007669"/>
    <property type="project" value="InterPro"/>
</dbReference>
<feature type="compositionally biased region" description="Low complexity" evidence="7">
    <location>
        <begin position="484"/>
        <end position="622"/>
    </location>
</feature>
<dbReference type="EC" id="2.7.13.3" evidence="2"/>
<evidence type="ECO:0000256" key="1">
    <source>
        <dbReference type="ARBA" id="ARBA00000085"/>
    </source>
</evidence>
<evidence type="ECO:0000256" key="5">
    <source>
        <dbReference type="ARBA" id="ARBA00022777"/>
    </source>
</evidence>
<comment type="catalytic activity">
    <reaction evidence="1">
        <text>ATP + protein L-histidine = ADP + protein N-phospho-L-histidine.</text>
        <dbReference type="EC" id="2.7.13.3"/>
    </reaction>
</comment>
<dbReference type="InterPro" id="IPR004358">
    <property type="entry name" value="Sig_transdc_His_kin-like_C"/>
</dbReference>
<dbReference type="InterPro" id="IPR005467">
    <property type="entry name" value="His_kinase_dom"/>
</dbReference>
<evidence type="ECO:0000256" key="2">
    <source>
        <dbReference type="ARBA" id="ARBA00012438"/>
    </source>
</evidence>
<evidence type="ECO:0000256" key="7">
    <source>
        <dbReference type="SAM" id="MobiDB-lite"/>
    </source>
</evidence>
<gene>
    <name evidence="10" type="primary">senX3_1</name>
    <name evidence="10" type="ORF">Pla163_31950</name>
</gene>
<dbReference type="InterPro" id="IPR003594">
    <property type="entry name" value="HATPase_dom"/>
</dbReference>
<dbReference type="SUPFAM" id="SSF55874">
    <property type="entry name" value="ATPase domain of HSP90 chaperone/DNA topoisomerase II/histidine kinase"/>
    <property type="match status" value="1"/>
</dbReference>
<feature type="compositionally biased region" description="Polar residues" evidence="7">
    <location>
        <begin position="631"/>
        <end position="643"/>
    </location>
</feature>
<dbReference type="PROSITE" id="PS50109">
    <property type="entry name" value="HIS_KIN"/>
    <property type="match status" value="1"/>
</dbReference>
<keyword evidence="8" id="KW-0472">Membrane</keyword>
<dbReference type="InterPro" id="IPR050736">
    <property type="entry name" value="Sensor_HK_Regulatory"/>
</dbReference>
<dbReference type="Gene3D" id="3.30.565.10">
    <property type="entry name" value="Histidine kinase-like ATPase, C-terminal domain"/>
    <property type="match status" value="1"/>
</dbReference>
<keyword evidence="5 10" id="KW-0418">Kinase</keyword>
<dbReference type="SMART" id="SM00388">
    <property type="entry name" value="HisKA"/>
    <property type="match status" value="1"/>
</dbReference>
<evidence type="ECO:0000313" key="11">
    <source>
        <dbReference type="Proteomes" id="UP000319342"/>
    </source>
</evidence>
<dbReference type="Proteomes" id="UP000319342">
    <property type="component" value="Chromosome"/>
</dbReference>
<keyword evidence="6" id="KW-0902">Two-component regulatory system</keyword>
<feature type="region of interest" description="Disordered" evidence="7">
    <location>
        <begin position="198"/>
        <end position="264"/>
    </location>
</feature>
<keyword evidence="4 10" id="KW-0808">Transferase</keyword>
<dbReference type="AlphaFoldDB" id="A0A518D3J3"/>
<dbReference type="Pfam" id="PF00512">
    <property type="entry name" value="HisKA"/>
    <property type="match status" value="1"/>
</dbReference>
<evidence type="ECO:0000256" key="8">
    <source>
        <dbReference type="SAM" id="Phobius"/>
    </source>
</evidence>
<name>A0A518D3J3_9BACT</name>
<evidence type="ECO:0000313" key="10">
    <source>
        <dbReference type="EMBL" id="QDU86046.1"/>
    </source>
</evidence>
<dbReference type="PRINTS" id="PR00344">
    <property type="entry name" value="BCTRLSENSOR"/>
</dbReference>
<feature type="transmembrane region" description="Helical" evidence="8">
    <location>
        <begin position="12"/>
        <end position="35"/>
    </location>
</feature>
<dbReference type="Gene3D" id="1.10.287.130">
    <property type="match status" value="1"/>
</dbReference>
<feature type="region of interest" description="Disordered" evidence="7">
    <location>
        <begin position="442"/>
        <end position="677"/>
    </location>
</feature>
<dbReference type="InterPro" id="IPR003661">
    <property type="entry name" value="HisK_dim/P_dom"/>
</dbReference>
<evidence type="ECO:0000259" key="9">
    <source>
        <dbReference type="PROSITE" id="PS50109"/>
    </source>
</evidence>
<dbReference type="Pfam" id="PF02518">
    <property type="entry name" value="HATPase_c"/>
    <property type="match status" value="1"/>
</dbReference>
<dbReference type="CDD" id="cd00075">
    <property type="entry name" value="HATPase"/>
    <property type="match status" value="1"/>
</dbReference>
<dbReference type="PANTHER" id="PTHR43711">
    <property type="entry name" value="TWO-COMPONENT HISTIDINE KINASE"/>
    <property type="match status" value="1"/>
</dbReference>
<feature type="transmembrane region" description="Helical" evidence="8">
    <location>
        <begin position="701"/>
        <end position="723"/>
    </location>
</feature>
<keyword evidence="3" id="KW-0597">Phosphoprotein</keyword>
<evidence type="ECO:0000256" key="4">
    <source>
        <dbReference type="ARBA" id="ARBA00022679"/>
    </source>
</evidence>
<protein>
    <recommendedName>
        <fullName evidence="2">histidine kinase</fullName>
        <ecNumber evidence="2">2.7.13.3</ecNumber>
    </recommendedName>
</protein>
<dbReference type="SUPFAM" id="SSF47384">
    <property type="entry name" value="Homodimeric domain of signal transducing histidine kinase"/>
    <property type="match status" value="1"/>
</dbReference>
<evidence type="ECO:0000256" key="6">
    <source>
        <dbReference type="ARBA" id="ARBA00023012"/>
    </source>
</evidence>
<dbReference type="SMART" id="SM00387">
    <property type="entry name" value="HATPase_c"/>
    <property type="match status" value="1"/>
</dbReference>